<dbReference type="AlphaFoldDB" id="A0A964T8H4"/>
<proteinExistence type="predicted"/>
<protein>
    <submittedName>
        <fullName evidence="1">Uncharacterized protein</fullName>
    </submittedName>
</protein>
<organism evidence="1 2">
    <name type="scientific">Propylenella binzhouense</name>
    <dbReference type="NCBI Taxonomy" id="2555902"/>
    <lineage>
        <taxon>Bacteria</taxon>
        <taxon>Pseudomonadati</taxon>
        <taxon>Pseudomonadota</taxon>
        <taxon>Alphaproteobacteria</taxon>
        <taxon>Hyphomicrobiales</taxon>
        <taxon>Propylenellaceae</taxon>
        <taxon>Propylenella</taxon>
    </lineage>
</organism>
<reference evidence="1" key="1">
    <citation type="submission" date="2019-03" db="EMBL/GenBank/DDBJ databases">
        <title>Afifella sp. nov., isolated from activated sludge.</title>
        <authorList>
            <person name="Li Q."/>
            <person name="Liu Y."/>
        </authorList>
    </citation>
    <scope>NUCLEOTIDE SEQUENCE</scope>
    <source>
        <strain evidence="1">L72</strain>
    </source>
</reference>
<gene>
    <name evidence="1" type="ORF">E4O86_16365</name>
</gene>
<dbReference type="OrthoDB" id="7565928at2"/>
<dbReference type="RefSeq" id="WP_161141628.1">
    <property type="nucleotide sequence ID" value="NZ_SPKJ01000067.1"/>
</dbReference>
<evidence type="ECO:0000313" key="2">
    <source>
        <dbReference type="Proteomes" id="UP000773614"/>
    </source>
</evidence>
<accession>A0A964T8H4</accession>
<sequence length="159" mass="18371">MSKKREMQRLIRAYKDETGEREIDMKKVAKWAAGKGWPLPTPQNPLDMLAKQFAEAAREEIRRDDATGRPYRANHSFVTMHGSEQLHLWIDIDEAERGPFLKSAVTRREQMVGDGLQLTLDMMHWNRINPDKEPIDLPMDLTFDIELRLNAPDEDEGAA</sequence>
<comment type="caution">
    <text evidence="1">The sequence shown here is derived from an EMBL/GenBank/DDBJ whole genome shotgun (WGS) entry which is preliminary data.</text>
</comment>
<dbReference type="EMBL" id="SPKJ01000067">
    <property type="protein sequence ID" value="MYZ49287.1"/>
    <property type="molecule type" value="Genomic_DNA"/>
</dbReference>
<dbReference type="Proteomes" id="UP000773614">
    <property type="component" value="Unassembled WGS sequence"/>
</dbReference>
<evidence type="ECO:0000313" key="1">
    <source>
        <dbReference type="EMBL" id="MYZ49287.1"/>
    </source>
</evidence>
<keyword evidence="2" id="KW-1185">Reference proteome</keyword>
<name>A0A964T8H4_9HYPH</name>